<accession>A0A9R0K189</accession>
<feature type="transmembrane region" description="Helical" evidence="2">
    <location>
        <begin position="192"/>
        <end position="210"/>
    </location>
</feature>
<evidence type="ECO:0000256" key="2">
    <source>
        <dbReference type="SAM" id="Phobius"/>
    </source>
</evidence>
<organism evidence="3 4">
    <name type="scientific">Spinacia oleracea</name>
    <name type="common">Spinach</name>
    <dbReference type="NCBI Taxonomy" id="3562"/>
    <lineage>
        <taxon>Eukaryota</taxon>
        <taxon>Viridiplantae</taxon>
        <taxon>Streptophyta</taxon>
        <taxon>Embryophyta</taxon>
        <taxon>Tracheophyta</taxon>
        <taxon>Spermatophyta</taxon>
        <taxon>Magnoliopsida</taxon>
        <taxon>eudicotyledons</taxon>
        <taxon>Gunneridae</taxon>
        <taxon>Pentapetalae</taxon>
        <taxon>Caryophyllales</taxon>
        <taxon>Chenopodiaceae</taxon>
        <taxon>Chenopodioideae</taxon>
        <taxon>Anserineae</taxon>
        <taxon>Spinacia</taxon>
    </lineage>
</organism>
<reference evidence="4" key="2">
    <citation type="submission" date="2025-08" db="UniProtKB">
        <authorList>
            <consortium name="RefSeq"/>
        </authorList>
    </citation>
    <scope>IDENTIFICATION</scope>
    <source>
        <tissue evidence="4">Leaf</tissue>
    </source>
</reference>
<evidence type="ECO:0000313" key="4">
    <source>
        <dbReference type="RefSeq" id="XP_021854709.1"/>
    </source>
</evidence>
<keyword evidence="2" id="KW-0472">Membrane</keyword>
<dbReference type="GeneID" id="110794072"/>
<keyword evidence="3" id="KW-1185">Reference proteome</keyword>
<dbReference type="RefSeq" id="XP_021854709.1">
    <property type="nucleotide sequence ID" value="XM_021999017.2"/>
</dbReference>
<dbReference type="Pfam" id="PF12056">
    <property type="entry name" value="DUF3537"/>
    <property type="match status" value="1"/>
</dbReference>
<gene>
    <name evidence="4" type="primary">LOC110794072</name>
</gene>
<dbReference type="InterPro" id="IPR021924">
    <property type="entry name" value="DUF3537"/>
</dbReference>
<dbReference type="AlphaFoldDB" id="A0A9R0K189"/>
<reference evidence="3" key="1">
    <citation type="journal article" date="2021" name="Nat. Commun.">
        <title>Genomic analyses provide insights into spinach domestication and the genetic basis of agronomic traits.</title>
        <authorList>
            <person name="Cai X."/>
            <person name="Sun X."/>
            <person name="Xu C."/>
            <person name="Sun H."/>
            <person name="Wang X."/>
            <person name="Ge C."/>
            <person name="Zhang Z."/>
            <person name="Wang Q."/>
            <person name="Fei Z."/>
            <person name="Jiao C."/>
            <person name="Wang Q."/>
        </authorList>
    </citation>
    <scope>NUCLEOTIDE SEQUENCE [LARGE SCALE GENOMIC DNA]</scope>
    <source>
        <strain evidence="3">cv. Varoflay</strain>
    </source>
</reference>
<feature type="transmembrane region" description="Helical" evidence="2">
    <location>
        <begin position="141"/>
        <end position="160"/>
    </location>
</feature>
<dbReference type="Proteomes" id="UP000813463">
    <property type="component" value="Chromosome 1"/>
</dbReference>
<dbReference type="PANTHER" id="PTHR31963:SF2">
    <property type="entry name" value="ZINC FINGER CONSTANS-LIKE PROTEIN (DUF3537)"/>
    <property type="match status" value="1"/>
</dbReference>
<feature type="transmembrane region" description="Helical" evidence="2">
    <location>
        <begin position="296"/>
        <end position="316"/>
    </location>
</feature>
<feature type="transmembrane region" description="Helical" evidence="2">
    <location>
        <begin position="230"/>
        <end position="253"/>
    </location>
</feature>
<dbReference type="PANTHER" id="PTHR31963">
    <property type="entry name" value="RAS GUANINE NUCLEOTIDE EXCHANGE FACTOR K"/>
    <property type="match status" value="1"/>
</dbReference>
<dbReference type="KEGG" id="soe:110794072"/>
<name>A0A9R0K189_SPIOL</name>
<sequence length="474" mass="54414">MNLYPLENTFNPFCKYTATPFCLLSCMEREQKYSTPLLLPPSGAYQQNDKQQEEEEDVDDNNSVVVVDLEGEEDDKQLEKTLEKLEFWLSFLCFDQTNPLKFVVSWFVFFAVGVAVPMLIIELTHCSDCEDYQVKDFEYEILTSHLLLGGVSLICVAYNINKRGFRKFLFVDRYRGYTARFKDQYINKIKGSYQLLLQSLIPCCILKALHEITRMIYIQNQSWWLASLNATALVISWTYLSAISLAACILFHLACNLQVIHFNDYAKVLEKESSIMTLMDEHMRLRNYLSKISHRFRIYLILVFLFVTASLCMTLIQITGVNGRVTFINGGNFAVTSIVQVVETLLCLHAGTKISSRAQGIGAMAFRWHALVTCKSLDGGRRSISLNSLSNYSESESNLLDENEIISHSQFASVSSYNKRQSFGESWRAHLIRMDSRSFTFIHNICDRTLTSPFCAGSDHCFLLPIRVTFSFWH</sequence>
<evidence type="ECO:0000256" key="1">
    <source>
        <dbReference type="SAM" id="MobiDB-lite"/>
    </source>
</evidence>
<keyword evidence="2" id="KW-0812">Transmembrane</keyword>
<feature type="transmembrane region" description="Helical" evidence="2">
    <location>
        <begin position="102"/>
        <end position="121"/>
    </location>
</feature>
<keyword evidence="2" id="KW-1133">Transmembrane helix</keyword>
<proteinExistence type="predicted"/>
<dbReference type="OrthoDB" id="1897957at2759"/>
<evidence type="ECO:0000313" key="3">
    <source>
        <dbReference type="Proteomes" id="UP000813463"/>
    </source>
</evidence>
<protein>
    <submittedName>
        <fullName evidence="4">Uncharacterized protein isoform X1</fullName>
    </submittedName>
</protein>
<feature type="region of interest" description="Disordered" evidence="1">
    <location>
        <begin position="37"/>
        <end position="61"/>
    </location>
</feature>